<feature type="transmembrane region" description="Helical" evidence="7">
    <location>
        <begin position="286"/>
        <end position="308"/>
    </location>
</feature>
<evidence type="ECO:0000256" key="6">
    <source>
        <dbReference type="ARBA" id="ARBA00023136"/>
    </source>
</evidence>
<keyword evidence="5 7" id="KW-1133">Transmembrane helix</keyword>
<dbReference type="GO" id="GO:0055085">
    <property type="term" value="P:transmembrane transport"/>
    <property type="evidence" value="ECO:0007669"/>
    <property type="project" value="InterPro"/>
</dbReference>
<feature type="transmembrane region" description="Helical" evidence="7">
    <location>
        <begin position="92"/>
        <end position="117"/>
    </location>
</feature>
<feature type="transmembrane region" description="Helical" evidence="7">
    <location>
        <begin position="189"/>
        <end position="208"/>
    </location>
</feature>
<comment type="subcellular location">
    <subcellularLocation>
        <location evidence="1 7">Cell membrane</location>
        <topology evidence="1 7">Multi-pass membrane protein</topology>
    </subcellularLocation>
</comment>
<keyword evidence="4 7" id="KW-0812">Transmembrane</keyword>
<keyword evidence="11" id="KW-1185">Reference proteome</keyword>
<evidence type="ECO:0000256" key="4">
    <source>
        <dbReference type="ARBA" id="ARBA00022692"/>
    </source>
</evidence>
<evidence type="ECO:0000259" key="9">
    <source>
        <dbReference type="PROSITE" id="PS50928"/>
    </source>
</evidence>
<evidence type="ECO:0000256" key="5">
    <source>
        <dbReference type="ARBA" id="ARBA00022989"/>
    </source>
</evidence>
<keyword evidence="2 7" id="KW-0813">Transport</keyword>
<feature type="transmembrane region" description="Helical" evidence="7">
    <location>
        <begin position="36"/>
        <end position="60"/>
    </location>
</feature>
<dbReference type="InterPro" id="IPR050809">
    <property type="entry name" value="UgpAE/MalFG_permease"/>
</dbReference>
<organism evidence="10 11">
    <name type="scientific">Paenibacillus agaridevorans</name>
    <dbReference type="NCBI Taxonomy" id="171404"/>
    <lineage>
        <taxon>Bacteria</taxon>
        <taxon>Bacillati</taxon>
        <taxon>Bacillota</taxon>
        <taxon>Bacilli</taxon>
        <taxon>Bacillales</taxon>
        <taxon>Paenibacillaceae</taxon>
        <taxon>Paenibacillus</taxon>
    </lineage>
</organism>
<gene>
    <name evidence="10" type="ORF">PAT3040_03395</name>
</gene>
<reference evidence="10 11" key="1">
    <citation type="submission" date="2017-08" db="EMBL/GenBank/DDBJ databases">
        <title>Substantial Increase in Enzyme Production by Combined Drug-Resistance Mutations in Paenibacillus agaridevorans.</title>
        <authorList>
            <person name="Tanaka Y."/>
            <person name="Funane K."/>
            <person name="Hosaka T."/>
            <person name="Shiwa Y."/>
            <person name="Fujita N."/>
            <person name="Miyazaki T."/>
            <person name="Yoshikawa H."/>
            <person name="Murakami K."/>
            <person name="Kasahara K."/>
            <person name="Inaoka T."/>
            <person name="Hiraga Y."/>
            <person name="Ochi K."/>
        </authorList>
    </citation>
    <scope>NUCLEOTIDE SEQUENCE [LARGE SCALE GENOMIC DNA]</scope>
    <source>
        <strain evidence="10 11">T-3040</strain>
    </source>
</reference>
<dbReference type="Pfam" id="PF00528">
    <property type="entry name" value="BPD_transp_1"/>
    <property type="match status" value="1"/>
</dbReference>
<comment type="caution">
    <text evidence="10">The sequence shown here is derived from an EMBL/GenBank/DDBJ whole genome shotgun (WGS) entry which is preliminary data.</text>
</comment>
<dbReference type="SUPFAM" id="SSF161098">
    <property type="entry name" value="MetI-like"/>
    <property type="match status" value="1"/>
</dbReference>
<dbReference type="PANTHER" id="PTHR43227:SF11">
    <property type="entry name" value="BLL4140 PROTEIN"/>
    <property type="match status" value="1"/>
</dbReference>
<dbReference type="PROSITE" id="PS50928">
    <property type="entry name" value="ABC_TM1"/>
    <property type="match status" value="1"/>
</dbReference>
<evidence type="ECO:0000256" key="2">
    <source>
        <dbReference type="ARBA" id="ARBA00022448"/>
    </source>
</evidence>
<dbReference type="Proteomes" id="UP000245202">
    <property type="component" value="Unassembled WGS sequence"/>
</dbReference>
<dbReference type="CDD" id="cd06261">
    <property type="entry name" value="TM_PBP2"/>
    <property type="match status" value="1"/>
</dbReference>
<evidence type="ECO:0000256" key="8">
    <source>
        <dbReference type="SAM" id="MobiDB-lite"/>
    </source>
</evidence>
<protein>
    <submittedName>
        <fullName evidence="10">Protein lplB</fullName>
    </submittedName>
</protein>
<feature type="transmembrane region" description="Helical" evidence="7">
    <location>
        <begin position="129"/>
        <end position="149"/>
    </location>
</feature>
<keyword evidence="6 7" id="KW-0472">Membrane</keyword>
<accession>A0A2R5ERN2</accession>
<evidence type="ECO:0000313" key="10">
    <source>
        <dbReference type="EMBL" id="GBG08795.1"/>
    </source>
</evidence>
<keyword evidence="3" id="KW-1003">Cell membrane</keyword>
<feature type="domain" description="ABC transmembrane type-1" evidence="9">
    <location>
        <begin position="93"/>
        <end position="307"/>
    </location>
</feature>
<dbReference type="AlphaFoldDB" id="A0A2R5ERN2"/>
<dbReference type="InterPro" id="IPR000515">
    <property type="entry name" value="MetI-like"/>
</dbReference>
<proteinExistence type="inferred from homology"/>
<evidence type="ECO:0000256" key="7">
    <source>
        <dbReference type="RuleBase" id="RU363032"/>
    </source>
</evidence>
<dbReference type="EMBL" id="BDQX01000171">
    <property type="protein sequence ID" value="GBG08795.1"/>
    <property type="molecule type" value="Genomic_DNA"/>
</dbReference>
<dbReference type="GO" id="GO:0005886">
    <property type="term" value="C:plasma membrane"/>
    <property type="evidence" value="ECO:0007669"/>
    <property type="project" value="UniProtKB-SubCell"/>
</dbReference>
<feature type="region of interest" description="Disordered" evidence="8">
    <location>
        <begin position="1"/>
        <end position="26"/>
    </location>
</feature>
<evidence type="ECO:0000256" key="3">
    <source>
        <dbReference type="ARBA" id="ARBA00022475"/>
    </source>
</evidence>
<feature type="transmembrane region" description="Helical" evidence="7">
    <location>
        <begin position="229"/>
        <end position="250"/>
    </location>
</feature>
<dbReference type="InterPro" id="IPR035906">
    <property type="entry name" value="MetI-like_sf"/>
</dbReference>
<comment type="similarity">
    <text evidence="7">Belongs to the binding-protein-dependent transport system permease family.</text>
</comment>
<evidence type="ECO:0000256" key="1">
    <source>
        <dbReference type="ARBA" id="ARBA00004651"/>
    </source>
</evidence>
<name>A0A2R5ERN2_9BACL</name>
<evidence type="ECO:0000313" key="11">
    <source>
        <dbReference type="Proteomes" id="UP000245202"/>
    </source>
</evidence>
<dbReference type="PANTHER" id="PTHR43227">
    <property type="entry name" value="BLL4140 PROTEIN"/>
    <property type="match status" value="1"/>
</dbReference>
<sequence length="320" mass="35952">MGSAINEPLETTRRGKRSTQQERAKEKLSRTWPLHLMLLPAAIITLIFAYVPMGGLIMAFQDFKPYDGMLGSKFIGLEHFRFMFEYPDSKQVIWNTLIISSLKIVFGLIVPFAFAILLNEVRKMFFKRVVQTLVYLPHFISWVILGAILTDMLGSKGIVNSALNAIGLDSVFWLGNGDWFRFTVVVSDIWQNFGFNTIVFLAALAGVNPSLYEAAEVDGANRWKQTTHITVPAMIPIAVVVGTLSLGNILNGGFDQIFNLYNSLVYDKGDIIDTFVYRTAILNGQYSFGTAVGLFKSLIGLILIVFSYRMAYKYAGYRIF</sequence>
<dbReference type="Gene3D" id="1.10.3720.10">
    <property type="entry name" value="MetI-like"/>
    <property type="match status" value="1"/>
</dbReference>